<dbReference type="RefSeq" id="XP_016257427.1">
    <property type="nucleotide sequence ID" value="XM_016412119.1"/>
</dbReference>
<dbReference type="OrthoDB" id="405906at2759"/>
<protein>
    <recommendedName>
        <fullName evidence="3">DUF7703 domain-containing protein</fullName>
    </recommendedName>
</protein>
<dbReference type="AlphaFoldDB" id="A0A0D2AA14"/>
<name>A0A0D2AA14_9EURO</name>
<gene>
    <name evidence="4" type="ORF">PV06_10561</name>
</gene>
<feature type="transmembrane region" description="Helical" evidence="2">
    <location>
        <begin position="171"/>
        <end position="189"/>
    </location>
</feature>
<dbReference type="PANTHER" id="PTHR37013:SF3">
    <property type="entry name" value="INTEGRAL MEMBRANE PROTEIN (AFU_ORTHOLOGUE AFUA_1G05950)"/>
    <property type="match status" value="1"/>
</dbReference>
<feature type="region of interest" description="Disordered" evidence="1">
    <location>
        <begin position="301"/>
        <end position="369"/>
    </location>
</feature>
<sequence>MAVSALTQRESTTQYGIAVEKQSFDGQYSPSSVIVTISVALALYNSLEMVLLILTTFKRWRGLYFWSLTLCNFGVFAYTIGMMLGYFQLCILWLSKTWLDVGWMSMIICQSLVLYSRLGLIIDNIKILMGVKWMIVISSFVFLVPTVVLDFACTYSKKPSFSEAYFYMEHIQMTGITIQELAISSLYLWKTSNLLKVISKANSRSMVWQLFTINVVIIGMDIALIVLEYKHLQLYQESIKAFVYSVKLKLELNILSKLVDLVNRDSISRSMTLDVINPTTLSGQAQSEIRGEMAELGHFMSSTSTDEKGRPTHRLSSCTNGRDFGDPFTQKPTDGEQITTGSSHDSNSTQPTNRKRSDDLYAEALRTLT</sequence>
<dbReference type="EMBL" id="KN847345">
    <property type="protein sequence ID" value="KIW37211.1"/>
    <property type="molecule type" value="Genomic_DNA"/>
</dbReference>
<proteinExistence type="predicted"/>
<organism evidence="4 5">
    <name type="scientific">Exophiala oligosperma</name>
    <dbReference type="NCBI Taxonomy" id="215243"/>
    <lineage>
        <taxon>Eukaryota</taxon>
        <taxon>Fungi</taxon>
        <taxon>Dikarya</taxon>
        <taxon>Ascomycota</taxon>
        <taxon>Pezizomycotina</taxon>
        <taxon>Eurotiomycetes</taxon>
        <taxon>Chaetothyriomycetidae</taxon>
        <taxon>Chaetothyriales</taxon>
        <taxon>Herpotrichiellaceae</taxon>
        <taxon>Exophiala</taxon>
    </lineage>
</organism>
<feature type="domain" description="DUF7703" evidence="3">
    <location>
        <begin position="34"/>
        <end position="262"/>
    </location>
</feature>
<evidence type="ECO:0000256" key="2">
    <source>
        <dbReference type="SAM" id="Phobius"/>
    </source>
</evidence>
<feature type="transmembrane region" description="Helical" evidence="2">
    <location>
        <begin position="210"/>
        <end position="229"/>
    </location>
</feature>
<dbReference type="InterPro" id="IPR056120">
    <property type="entry name" value="DUF7703"/>
</dbReference>
<feature type="transmembrane region" description="Helical" evidence="2">
    <location>
        <begin position="101"/>
        <end position="121"/>
    </location>
</feature>
<dbReference type="PANTHER" id="PTHR37013">
    <property type="entry name" value="INTEGRAL MEMBRANE PROTEIN (AFU_ORTHOLOGUE AFUA_1G05950)-RELATED"/>
    <property type="match status" value="1"/>
</dbReference>
<dbReference type="HOGENOM" id="CLU_045148_0_1_1"/>
<feature type="transmembrane region" description="Helical" evidence="2">
    <location>
        <begin position="133"/>
        <end position="151"/>
    </location>
</feature>
<feature type="compositionally biased region" description="Polar residues" evidence="1">
    <location>
        <begin position="330"/>
        <end position="352"/>
    </location>
</feature>
<accession>A0A0D2AA14</accession>
<dbReference type="Proteomes" id="UP000053342">
    <property type="component" value="Unassembled WGS sequence"/>
</dbReference>
<keyword evidence="5" id="KW-1185">Reference proteome</keyword>
<evidence type="ECO:0000313" key="4">
    <source>
        <dbReference type="EMBL" id="KIW37211.1"/>
    </source>
</evidence>
<evidence type="ECO:0000313" key="5">
    <source>
        <dbReference type="Proteomes" id="UP000053342"/>
    </source>
</evidence>
<keyword evidence="2" id="KW-0472">Membrane</keyword>
<dbReference type="VEuPathDB" id="FungiDB:PV06_10561"/>
<evidence type="ECO:0000256" key="1">
    <source>
        <dbReference type="SAM" id="MobiDB-lite"/>
    </source>
</evidence>
<feature type="transmembrane region" description="Helical" evidence="2">
    <location>
        <begin position="33"/>
        <end position="54"/>
    </location>
</feature>
<keyword evidence="2" id="KW-0812">Transmembrane</keyword>
<dbReference type="Pfam" id="PF24802">
    <property type="entry name" value="DUF7703"/>
    <property type="match status" value="1"/>
</dbReference>
<keyword evidence="2" id="KW-1133">Transmembrane helix</keyword>
<evidence type="ECO:0000259" key="3">
    <source>
        <dbReference type="Pfam" id="PF24802"/>
    </source>
</evidence>
<reference evidence="4 5" key="1">
    <citation type="submission" date="2015-01" db="EMBL/GenBank/DDBJ databases">
        <title>The Genome Sequence of Exophiala oligosperma CBS72588.</title>
        <authorList>
            <consortium name="The Broad Institute Genomics Platform"/>
            <person name="Cuomo C."/>
            <person name="de Hoog S."/>
            <person name="Gorbushina A."/>
            <person name="Stielow B."/>
            <person name="Teixiera M."/>
            <person name="Abouelleil A."/>
            <person name="Chapman S.B."/>
            <person name="Priest M."/>
            <person name="Young S.K."/>
            <person name="Wortman J."/>
            <person name="Nusbaum C."/>
            <person name="Birren B."/>
        </authorList>
    </citation>
    <scope>NUCLEOTIDE SEQUENCE [LARGE SCALE GENOMIC DNA]</scope>
    <source>
        <strain evidence="4 5">CBS 72588</strain>
    </source>
</reference>
<dbReference type="GeneID" id="27362635"/>